<proteinExistence type="predicted"/>
<evidence type="ECO:0000313" key="2">
    <source>
        <dbReference type="Proteomes" id="UP001500426"/>
    </source>
</evidence>
<accession>A0ABP7UFF8</accession>
<evidence type="ECO:0000313" key="1">
    <source>
        <dbReference type="EMBL" id="GAA4042212.1"/>
    </source>
</evidence>
<comment type="caution">
    <text evidence="1">The sequence shown here is derived from an EMBL/GenBank/DDBJ whole genome shotgun (WGS) entry which is preliminary data.</text>
</comment>
<gene>
    <name evidence="1" type="ORF">GCM10022388_03770</name>
</gene>
<sequence>MKKGILLLLLVSFVIGCKPKQNVTNTRLDKSSQVLVKGNWTISSVTYPGSDYIKVTSFDIADSKCFVGSTWKFISNNNKGEMALNNSSCTSFSSPITWFINDDGYFVMKIINETKSKKVVDGYILAVANQTETNFQLIDKINVGGKSIDVVYQFQKN</sequence>
<dbReference type="RefSeq" id="WP_345089842.1">
    <property type="nucleotide sequence ID" value="NZ_BAABCS010000003.1"/>
</dbReference>
<keyword evidence="2" id="KW-1185">Reference proteome</keyword>
<protein>
    <submittedName>
        <fullName evidence="1">Lipocalin family protein</fullName>
    </submittedName>
</protein>
<organism evidence="1 2">
    <name type="scientific">Flavobacterium chungnamense</name>
    <dbReference type="NCBI Taxonomy" id="706182"/>
    <lineage>
        <taxon>Bacteria</taxon>
        <taxon>Pseudomonadati</taxon>
        <taxon>Bacteroidota</taxon>
        <taxon>Flavobacteriia</taxon>
        <taxon>Flavobacteriales</taxon>
        <taxon>Flavobacteriaceae</taxon>
        <taxon>Flavobacterium</taxon>
    </lineage>
</organism>
<dbReference type="Proteomes" id="UP001500426">
    <property type="component" value="Unassembled WGS sequence"/>
</dbReference>
<dbReference type="PROSITE" id="PS51257">
    <property type="entry name" value="PROKAR_LIPOPROTEIN"/>
    <property type="match status" value="1"/>
</dbReference>
<dbReference type="EMBL" id="BAABCS010000003">
    <property type="protein sequence ID" value="GAA4042212.1"/>
    <property type="molecule type" value="Genomic_DNA"/>
</dbReference>
<reference evidence="2" key="1">
    <citation type="journal article" date="2019" name="Int. J. Syst. Evol. Microbiol.">
        <title>The Global Catalogue of Microorganisms (GCM) 10K type strain sequencing project: providing services to taxonomists for standard genome sequencing and annotation.</title>
        <authorList>
            <consortium name="The Broad Institute Genomics Platform"/>
            <consortium name="The Broad Institute Genome Sequencing Center for Infectious Disease"/>
            <person name="Wu L."/>
            <person name="Ma J."/>
        </authorList>
    </citation>
    <scope>NUCLEOTIDE SEQUENCE [LARGE SCALE GENOMIC DNA]</scope>
    <source>
        <strain evidence="2">JCM 17068</strain>
    </source>
</reference>
<name>A0ABP7UFF8_9FLAO</name>